<accession>A0A1Y2LJ30</accession>
<feature type="compositionally biased region" description="Polar residues" evidence="1">
    <location>
        <begin position="63"/>
        <end position="72"/>
    </location>
</feature>
<evidence type="ECO:0000313" key="2">
    <source>
        <dbReference type="EMBL" id="OSS43994.1"/>
    </source>
</evidence>
<keyword evidence="3" id="KW-1185">Reference proteome</keyword>
<feature type="compositionally biased region" description="Pro residues" evidence="1">
    <location>
        <begin position="279"/>
        <end position="291"/>
    </location>
</feature>
<evidence type="ECO:0000313" key="3">
    <source>
        <dbReference type="Proteomes" id="UP000193240"/>
    </source>
</evidence>
<feature type="region of interest" description="Disordered" evidence="1">
    <location>
        <begin position="239"/>
        <end position="415"/>
    </location>
</feature>
<dbReference type="EMBL" id="KZ107860">
    <property type="protein sequence ID" value="OSS43994.1"/>
    <property type="molecule type" value="Genomic_DNA"/>
</dbReference>
<feature type="compositionally biased region" description="Basic and acidic residues" evidence="1">
    <location>
        <begin position="102"/>
        <end position="116"/>
    </location>
</feature>
<feature type="compositionally biased region" description="Polar residues" evidence="1">
    <location>
        <begin position="39"/>
        <end position="56"/>
    </location>
</feature>
<organism evidence="2 3">
    <name type="scientific">Epicoccum nigrum</name>
    <name type="common">Soil fungus</name>
    <name type="synonym">Epicoccum purpurascens</name>
    <dbReference type="NCBI Taxonomy" id="105696"/>
    <lineage>
        <taxon>Eukaryota</taxon>
        <taxon>Fungi</taxon>
        <taxon>Dikarya</taxon>
        <taxon>Ascomycota</taxon>
        <taxon>Pezizomycotina</taxon>
        <taxon>Dothideomycetes</taxon>
        <taxon>Pleosporomycetidae</taxon>
        <taxon>Pleosporales</taxon>
        <taxon>Pleosporineae</taxon>
        <taxon>Didymellaceae</taxon>
        <taxon>Epicoccum</taxon>
    </lineage>
</organism>
<feature type="compositionally biased region" description="Polar residues" evidence="1">
    <location>
        <begin position="333"/>
        <end position="348"/>
    </location>
</feature>
<gene>
    <name evidence="2" type="ORF">B5807_11412</name>
</gene>
<dbReference type="Proteomes" id="UP000193240">
    <property type="component" value="Unassembled WGS sequence"/>
</dbReference>
<dbReference type="AlphaFoldDB" id="A0A1Y2LJ30"/>
<feature type="region of interest" description="Disordered" evidence="1">
    <location>
        <begin position="431"/>
        <end position="459"/>
    </location>
</feature>
<sequence>MFTHTPSPATLHNMAARLSQIRFSAWPSRATKKEPLKQSPRSTSPNQATMASLQQIQHDRMAQQATKSQQIGTRRPHYQSHQQQNSDWTRAGGSRDLQTPSSKDHHQDWHERDELMKSLPRRPKQRTPLHKMDADMEQRLEPRGLRQLSWAQKASGTPRPKARMSELNNLIDDYIDWNRSSSDLELDRPDTSGTLFVDYVDNGDVEVSYRNGVNKKLPTPPVPPQIPTPASLTSLHRRFKAGQTSNPKVERKTAPPRGSRHDSVVSSGAANAERIDPALIPPAPPPPPSCPLLPISPRALRPAPGQPRKSYPPQVHRTQRTPSQQPPARHSSPAHSQTSNASFRTARTTRNREAYVNIPMRNYSTPVPTSNAAAAAQRKPSPGLSRTPKPHTRSKSASSAAMPAHAQRAGAKRAGKVVAFVQKMLHKLEHLKELPQHRRGQRSSPVGEQPSWVKAGYVT</sequence>
<name>A0A1Y2LJ30_EPING</name>
<protein>
    <submittedName>
        <fullName evidence="2">Uncharacterized protein</fullName>
    </submittedName>
</protein>
<feature type="compositionally biased region" description="Polar residues" evidence="1">
    <location>
        <begin position="79"/>
        <end position="88"/>
    </location>
</feature>
<proteinExistence type="predicted"/>
<feature type="compositionally biased region" description="Basic residues" evidence="1">
    <location>
        <begin position="119"/>
        <end position="129"/>
    </location>
</feature>
<dbReference type="InParanoid" id="A0A1Y2LJ30"/>
<evidence type="ECO:0000256" key="1">
    <source>
        <dbReference type="SAM" id="MobiDB-lite"/>
    </source>
</evidence>
<feature type="region of interest" description="Disordered" evidence="1">
    <location>
        <begin position="23"/>
        <end position="137"/>
    </location>
</feature>
<reference evidence="2 3" key="1">
    <citation type="journal article" date="2017" name="Genome Announc.">
        <title>Genome sequence of the saprophytic ascomycete Epicoccum nigrum ICMP 19927 strain isolated from New Zealand.</title>
        <authorList>
            <person name="Fokin M."/>
            <person name="Fleetwood D."/>
            <person name="Weir B.S."/>
            <person name="Villas-Boas S.G."/>
        </authorList>
    </citation>
    <scope>NUCLEOTIDE SEQUENCE [LARGE SCALE GENOMIC DNA]</scope>
    <source>
        <strain evidence="2 3">ICMP 19927</strain>
    </source>
</reference>
<feature type="compositionally biased region" description="Polar residues" evidence="1">
    <location>
        <begin position="362"/>
        <end position="372"/>
    </location>
</feature>
<feature type="compositionally biased region" description="Basic and acidic residues" evidence="1">
    <location>
        <begin position="248"/>
        <end position="263"/>
    </location>
</feature>